<organism evidence="1">
    <name type="scientific">human gut metagenome</name>
    <dbReference type="NCBI Taxonomy" id="408170"/>
    <lineage>
        <taxon>unclassified sequences</taxon>
        <taxon>metagenomes</taxon>
        <taxon>organismal metagenomes</taxon>
    </lineage>
</organism>
<evidence type="ECO:0000313" key="1">
    <source>
        <dbReference type="EMBL" id="ETJ36903.1"/>
    </source>
</evidence>
<dbReference type="EMBL" id="AZMM01008852">
    <property type="protein sequence ID" value="ETJ36903.1"/>
    <property type="molecule type" value="Genomic_DNA"/>
</dbReference>
<proteinExistence type="predicted"/>
<reference evidence="1" key="1">
    <citation type="submission" date="2013-12" db="EMBL/GenBank/DDBJ databases">
        <title>A Varibaculum cambriense genome reconstructed from a premature infant gut community with otherwise low bacterial novelty that shifts toward anaerobic metabolism during the third week of life.</title>
        <authorList>
            <person name="Brown C.T."/>
            <person name="Sharon I."/>
            <person name="Thomas B.C."/>
            <person name="Castelle C.J."/>
            <person name="Morowitz M.J."/>
            <person name="Banfield J.F."/>
        </authorList>
    </citation>
    <scope>NUCLEOTIDE SEQUENCE</scope>
</reference>
<dbReference type="AlphaFoldDB" id="W1Y2X9"/>
<name>W1Y2X9_9ZZZZ</name>
<accession>W1Y2X9</accession>
<comment type="caution">
    <text evidence="1">The sequence shown here is derived from an EMBL/GenBank/DDBJ whole genome shotgun (WGS) entry which is preliminary data.</text>
</comment>
<protein>
    <submittedName>
        <fullName evidence="1">Uncharacterized protein</fullName>
    </submittedName>
</protein>
<gene>
    <name evidence="1" type="ORF">Q604_UNBC08852G0001</name>
</gene>
<sequence length="33" mass="3769">MFEKLFIRSIEALVPIVAEVVVEYIVEGIKEGF</sequence>